<dbReference type="EMBL" id="CP000554">
    <property type="protein sequence ID" value="ABM78348.1"/>
    <property type="molecule type" value="Genomic_DNA"/>
</dbReference>
<gene>
    <name evidence="1" type="ordered locus">P9303_16041</name>
</gene>
<reference evidence="1 2" key="1">
    <citation type="journal article" date="2007" name="PLoS Genet.">
        <title>Patterns and implications of gene gain and loss in the evolution of Prochlorococcus.</title>
        <authorList>
            <person name="Kettler G.C."/>
            <person name="Martiny A.C."/>
            <person name="Huang K."/>
            <person name="Zucker J."/>
            <person name="Coleman M.L."/>
            <person name="Rodrigue S."/>
            <person name="Chen F."/>
            <person name="Lapidus A."/>
            <person name="Ferriera S."/>
            <person name="Johnson J."/>
            <person name="Steglich C."/>
            <person name="Church G.M."/>
            <person name="Richardson P."/>
            <person name="Chisholm S.W."/>
        </authorList>
    </citation>
    <scope>NUCLEOTIDE SEQUENCE [LARGE SCALE GENOMIC DNA]</scope>
    <source>
        <strain evidence="1 2">MIT 9303</strain>
    </source>
</reference>
<proteinExistence type="predicted"/>
<evidence type="ECO:0000313" key="1">
    <source>
        <dbReference type="EMBL" id="ABM78348.1"/>
    </source>
</evidence>
<evidence type="ECO:0000313" key="2">
    <source>
        <dbReference type="Proteomes" id="UP000002274"/>
    </source>
</evidence>
<accession>A2CA38</accession>
<dbReference type="BioCyc" id="PMAR59922:G1G80-1398-MONOMER"/>
<dbReference type="HOGENOM" id="CLU_2571037_0_0_3"/>
<dbReference type="KEGG" id="pmf:P9303_16041"/>
<dbReference type="Proteomes" id="UP000002274">
    <property type="component" value="Chromosome"/>
</dbReference>
<organism evidence="1 2">
    <name type="scientific">Prochlorococcus marinus (strain MIT 9303)</name>
    <dbReference type="NCBI Taxonomy" id="59922"/>
    <lineage>
        <taxon>Bacteria</taxon>
        <taxon>Bacillati</taxon>
        <taxon>Cyanobacteriota</taxon>
        <taxon>Cyanophyceae</taxon>
        <taxon>Synechococcales</taxon>
        <taxon>Prochlorococcaceae</taxon>
        <taxon>Prochlorococcus</taxon>
    </lineage>
</organism>
<protein>
    <submittedName>
        <fullName evidence="1">Uncharacterized protein</fullName>
    </submittedName>
</protein>
<dbReference type="AlphaFoldDB" id="A2CA38"/>
<name>A2CA38_PROM3</name>
<sequence>MISEKLNASKANNLLSQSKTMLTERHEQELSLDQLGAITAGIRIGFVVGRISTQGSVRRPYWLRPTGIDVGPVATQRRSFI</sequence>